<feature type="region of interest" description="Disordered" evidence="5">
    <location>
        <begin position="1148"/>
        <end position="1183"/>
    </location>
</feature>
<keyword evidence="2" id="KW-0698">rRNA processing</keyword>
<keyword evidence="8" id="KW-1185">Reference proteome</keyword>
<accession>A0A9P6W224</accession>
<dbReference type="GO" id="GO:0003723">
    <property type="term" value="F:RNA binding"/>
    <property type="evidence" value="ECO:0007669"/>
    <property type="project" value="TreeGrafter"/>
</dbReference>
<protein>
    <submittedName>
        <fullName evidence="7">rRNA biogenesis protein rrp5</fullName>
    </submittedName>
</protein>
<dbReference type="SUPFAM" id="SSF50249">
    <property type="entry name" value="Nucleic acid-binding proteins"/>
    <property type="match status" value="7"/>
</dbReference>
<dbReference type="Gene3D" id="2.40.50.140">
    <property type="entry name" value="Nucleic acid-binding proteins"/>
    <property type="match status" value="7"/>
</dbReference>
<evidence type="ECO:0000256" key="1">
    <source>
        <dbReference type="ARBA" id="ARBA00004604"/>
    </source>
</evidence>
<dbReference type="FunFam" id="2.40.50.140:FF:000103">
    <property type="entry name" value="protein RRP5 homolog"/>
    <property type="match status" value="2"/>
</dbReference>
<evidence type="ECO:0000256" key="2">
    <source>
        <dbReference type="ARBA" id="ARBA00022552"/>
    </source>
</evidence>
<dbReference type="FunFam" id="1.25.40.10:FF:000727">
    <property type="entry name" value="Chromosome 1, whole genome shotgun sequence"/>
    <property type="match status" value="1"/>
</dbReference>
<feature type="domain" description="S1 motif" evidence="6">
    <location>
        <begin position="876"/>
        <end position="950"/>
    </location>
</feature>
<dbReference type="InterPro" id="IPR011990">
    <property type="entry name" value="TPR-like_helical_dom_sf"/>
</dbReference>
<dbReference type="InterPro" id="IPR003107">
    <property type="entry name" value="HAT"/>
</dbReference>
<dbReference type="GO" id="GO:0032040">
    <property type="term" value="C:small-subunit processome"/>
    <property type="evidence" value="ECO:0007669"/>
    <property type="project" value="TreeGrafter"/>
</dbReference>
<feature type="domain" description="S1 motif" evidence="6">
    <location>
        <begin position="308"/>
        <end position="380"/>
    </location>
</feature>
<feature type="region of interest" description="Disordered" evidence="5">
    <location>
        <begin position="1"/>
        <end position="100"/>
    </location>
</feature>
<feature type="compositionally biased region" description="Acidic residues" evidence="5">
    <location>
        <begin position="1268"/>
        <end position="1278"/>
    </location>
</feature>
<dbReference type="CDD" id="cd05697">
    <property type="entry name" value="S1_Rrp5_repeat_hs5"/>
    <property type="match status" value="1"/>
</dbReference>
<proteinExistence type="predicted"/>
<dbReference type="Pfam" id="PF00575">
    <property type="entry name" value="S1"/>
    <property type="match status" value="3"/>
</dbReference>
<reference evidence="7 8" key="1">
    <citation type="submission" date="2020-11" db="EMBL/GenBank/DDBJ databases">
        <title>Kefir isolates.</title>
        <authorList>
            <person name="Marcisauskas S."/>
            <person name="Kim Y."/>
            <person name="Blasche S."/>
        </authorList>
    </citation>
    <scope>NUCLEOTIDE SEQUENCE [LARGE SCALE GENOMIC DNA]</scope>
    <source>
        <strain evidence="7 8">KR</strain>
    </source>
</reference>
<dbReference type="Pfam" id="PF23240">
    <property type="entry name" value="HAT_PRP39_N"/>
    <property type="match status" value="1"/>
</dbReference>
<evidence type="ECO:0000313" key="8">
    <source>
        <dbReference type="Proteomes" id="UP000777482"/>
    </source>
</evidence>
<dbReference type="InterPro" id="IPR057301">
    <property type="entry name" value="Rrp5_OB_4th"/>
</dbReference>
<dbReference type="InterPro" id="IPR045209">
    <property type="entry name" value="Rrp5"/>
</dbReference>
<feature type="region of interest" description="Disordered" evidence="5">
    <location>
        <begin position="112"/>
        <end position="137"/>
    </location>
</feature>
<evidence type="ECO:0000256" key="4">
    <source>
        <dbReference type="ARBA" id="ARBA00023242"/>
    </source>
</evidence>
<dbReference type="FunFam" id="2.40.50.140:FF:000155">
    <property type="entry name" value="rRNA biogenesis protein RRP5"/>
    <property type="match status" value="1"/>
</dbReference>
<feature type="compositionally biased region" description="Basic and acidic residues" evidence="5">
    <location>
        <begin position="65"/>
        <end position="79"/>
    </location>
</feature>
<feature type="compositionally biased region" description="Low complexity" evidence="5">
    <location>
        <begin position="1279"/>
        <end position="1296"/>
    </location>
</feature>
<dbReference type="Pfam" id="PF23459">
    <property type="entry name" value="S1_RRP5"/>
    <property type="match status" value="1"/>
</dbReference>
<feature type="domain" description="S1 motif" evidence="6">
    <location>
        <begin position="1072"/>
        <end position="1142"/>
    </location>
</feature>
<feature type="domain" description="S1 motif" evidence="6">
    <location>
        <begin position="979"/>
        <end position="1048"/>
    </location>
</feature>
<dbReference type="InterPro" id="IPR003029">
    <property type="entry name" value="S1_domain"/>
</dbReference>
<evidence type="ECO:0000256" key="3">
    <source>
        <dbReference type="ARBA" id="ARBA00022737"/>
    </source>
</evidence>
<evidence type="ECO:0000313" key="7">
    <source>
        <dbReference type="EMBL" id="KAG0662429.1"/>
    </source>
</evidence>
<feature type="domain" description="S1 motif" evidence="6">
    <location>
        <begin position="679"/>
        <end position="750"/>
    </location>
</feature>
<dbReference type="InterPro" id="IPR048059">
    <property type="entry name" value="Rrp5_S1_rpt_hs1_sc1"/>
</dbReference>
<sequence length="1590" mass="171964">MAGKTRTTPAHGPQAAKKAFKADKTQLKSAAAGRTASDRKPAGAARTGSSAAGPNRTSAGAGGPADRKRKAEDEPEKAVVKTSLLNAPEEIDFPRGGGTTLTQVEVREAQLEGAREAEQEGADDAAKETEVIKDKSKAKRRKLERELRAAQIKEKNHLPKDAFRIEHLNYKRLIAGTKVLCQVVQVRPLELIVSLPNQLLGHIPITNISPEFTARLEAAGEESSDDEEEEEEEDSDEEEDEAKSTKGLPGLPALFHPGQWVVAAVASSKSSDSKMKLGGRDGDESVRASRRIELSLEPEKVNEGIAKGDLKRGFTLPAAVHDVEDGGYTLSFGLPSLSSFLPFADAKKLSPTRPLHVGQVVLCRITKVHDNERTVSVTVEKADLAATTLDSVSSITSLLPLQLVPALVTAVLPSGLNVKFHGFYDGTIDRFHLPVSAGDDLADHYKQGQKIKARLLWDSIATTPKKFALSMAPHIIKLDESAALEKTYTVGKQCKRVKVLALDDEWGLTCEILPDQPQADQTAGVSAFVHISRITDDHLNTIPKNGPWKVGSIHPGRVIGFSPVDNLVQLSLQPSVIEQAFLRVQDVKVGAEVKGTVKRLGDNALFVSIGGNVDGVVWPLHYADIRLKHPEKKFKPGQAVKARVFTVDAERNRVALTLKKQLLTTELPIITRPEEAKVGMVSHATVTKVLEKSVLVDFFGGVRALIPAAEAAEGFTNVQDLGRLFTLGKVIPVRIISVDSSTGRIVASARQAGAPSASTLSAASSSASIESLDIGTVTSATISALHETNLVLSLIPSGVKALLAYPTLARHRAVSVADLKASLIKGQNLEDLVVVSKNVDKGFVIVGLIPSKAANPSNAGSSTSSSAVTFDALEVGSLYPGRVTSRLPSGVVLVQLAGSKNAALRGRVSLTELSDDFDADLSAVFPVGATVQAVVLAKDDSQRRLDLSLRASRVRQAQGLDAGNVKDPVVSGLDGLAPGAKVRGFVKNIANAGLFVELGADVTARVQIKELFDEYVKEWKPRFQVGQLVEGKILAVDKVSSQVEMSLRKSAAVKKDAAAPLPSLAESGLEKGQIVRGVVKRIEDYGAFIRLDGLNVQGLCHKSKVTDETKGSWKEHVREGDKVKAVILDLNLETNKISLGLKKSLFPVGEASDDESEAASGDDDSEEEEEEAMLAAEDSDEEGLAIDTDEGEDVDLDALLQAAGKDDSDDDDVDEDFAMDEDEVPVASTSKLPAANGATKAPALSVKAGFSWGDDDEDEAMGAAAQQSDEDSDNEEEAAPAQKAAPSATAAGKQKASNLSALDDRTGDLDTQAPTSVADFERMLLGSPNSSYLWIQYIAFFVGLSQLDKAREIARRAIRSINFREEQEKLNVWVALLNLENSYGDETTLEEVFKEAAQHNDAKSVYLRLVEIYERTGKFDAEEELFKKTVKKFSQSSKVWTLFAQYYYTHGRPKEARELLKRSIKSLEKRKHVKTVTKFAQLEFKLGDAEHGRTLFEGLIDSHPKRLDLWFVYIDMEIKQRNVAGVRAIFDRLLVQRLSIKKGKSVFKKWLAFEKDHGDEQGVETVKQRAMAFVQSRQGGGQDGEDEDQE</sequence>
<feature type="compositionally biased region" description="Low complexity" evidence="5">
    <location>
        <begin position="42"/>
        <end position="53"/>
    </location>
</feature>
<dbReference type="PANTHER" id="PTHR23270:SF10">
    <property type="entry name" value="PROTEIN RRP5 HOMOLOG"/>
    <property type="match status" value="1"/>
</dbReference>
<feature type="region of interest" description="Disordered" evidence="5">
    <location>
        <begin position="1249"/>
        <end position="1310"/>
    </location>
</feature>
<dbReference type="SMART" id="SM00316">
    <property type="entry name" value="S1"/>
    <property type="match status" value="10"/>
</dbReference>
<feature type="compositionally biased region" description="Acidic residues" evidence="5">
    <location>
        <begin position="1151"/>
        <end position="1183"/>
    </location>
</feature>
<dbReference type="InterPro" id="IPR057302">
    <property type="entry name" value="Rrp5_S1"/>
</dbReference>
<organism evidence="7 8">
    <name type="scientific">Rhodotorula mucilaginosa</name>
    <name type="common">Yeast</name>
    <name type="synonym">Rhodotorula rubra</name>
    <dbReference type="NCBI Taxonomy" id="5537"/>
    <lineage>
        <taxon>Eukaryota</taxon>
        <taxon>Fungi</taxon>
        <taxon>Dikarya</taxon>
        <taxon>Basidiomycota</taxon>
        <taxon>Pucciniomycotina</taxon>
        <taxon>Microbotryomycetes</taxon>
        <taxon>Sporidiobolales</taxon>
        <taxon>Sporidiobolaceae</taxon>
        <taxon>Rhodotorula</taxon>
    </lineage>
</organism>
<keyword evidence="3" id="KW-0677">Repeat</keyword>
<evidence type="ECO:0000256" key="5">
    <source>
        <dbReference type="SAM" id="MobiDB-lite"/>
    </source>
</evidence>
<keyword evidence="4" id="KW-0539">Nucleus</keyword>
<dbReference type="EMBL" id="PUHQ01000027">
    <property type="protein sequence ID" value="KAG0662429.1"/>
    <property type="molecule type" value="Genomic_DNA"/>
</dbReference>
<feature type="region of interest" description="Disordered" evidence="5">
    <location>
        <begin position="218"/>
        <end position="252"/>
    </location>
</feature>
<dbReference type="GO" id="GO:0006364">
    <property type="term" value="P:rRNA processing"/>
    <property type="evidence" value="ECO:0007669"/>
    <property type="project" value="UniProtKB-KW"/>
</dbReference>
<dbReference type="CDD" id="cd05707">
    <property type="entry name" value="S1_Rrp5_repeat_sc11"/>
    <property type="match status" value="1"/>
</dbReference>
<dbReference type="PROSITE" id="PS50126">
    <property type="entry name" value="S1"/>
    <property type="match status" value="7"/>
</dbReference>
<gene>
    <name evidence="7" type="primary">RRP5</name>
    <name evidence="7" type="ORF">C6P46_003375</name>
</gene>
<dbReference type="SUPFAM" id="SSF48452">
    <property type="entry name" value="TPR-like"/>
    <property type="match status" value="1"/>
</dbReference>
<dbReference type="Gene3D" id="1.25.40.10">
    <property type="entry name" value="Tetratricopeptide repeat domain"/>
    <property type="match status" value="1"/>
</dbReference>
<dbReference type="InterPro" id="IPR012340">
    <property type="entry name" value="NA-bd_OB-fold"/>
</dbReference>
<comment type="caution">
    <text evidence="7">The sequence shown here is derived from an EMBL/GenBank/DDBJ whole genome shotgun (WGS) entry which is preliminary data.</text>
</comment>
<dbReference type="OrthoDB" id="412781at2759"/>
<dbReference type="Proteomes" id="UP000777482">
    <property type="component" value="Unassembled WGS sequence"/>
</dbReference>
<feature type="compositionally biased region" description="Basic and acidic residues" evidence="5">
    <location>
        <begin position="112"/>
        <end position="135"/>
    </location>
</feature>
<evidence type="ECO:0000259" key="6">
    <source>
        <dbReference type="PROSITE" id="PS50126"/>
    </source>
</evidence>
<feature type="compositionally biased region" description="Acidic residues" evidence="5">
    <location>
        <begin position="219"/>
        <end position="241"/>
    </location>
</feature>
<dbReference type="Pfam" id="PF24685">
    <property type="entry name" value="OB_RRP5_4th"/>
    <property type="match status" value="1"/>
</dbReference>
<feature type="domain" description="S1 motif" evidence="6">
    <location>
        <begin position="590"/>
        <end position="659"/>
    </location>
</feature>
<feature type="domain" description="S1 motif" evidence="6">
    <location>
        <begin position="401"/>
        <end position="472"/>
    </location>
</feature>
<dbReference type="PANTHER" id="PTHR23270">
    <property type="entry name" value="PROGRAMMED CELL DEATH PROTEIN 11 PRE-RRNA PROCESSING PROTEIN RRP5"/>
    <property type="match status" value="1"/>
</dbReference>
<dbReference type="CDD" id="cd05693">
    <property type="entry name" value="S1_Rrp5_repeat_hs1_sc1"/>
    <property type="match status" value="1"/>
</dbReference>
<comment type="subcellular location">
    <subcellularLocation>
        <location evidence="1">Nucleus</location>
        <location evidence="1">Nucleolus</location>
    </subcellularLocation>
</comment>
<dbReference type="SMART" id="SM00386">
    <property type="entry name" value="HAT"/>
    <property type="match status" value="6"/>
</dbReference>
<name>A0A9P6W224_RHOMI</name>